<proteinExistence type="predicted"/>
<protein>
    <submittedName>
        <fullName evidence="2">Uncharacterized protein</fullName>
    </submittedName>
</protein>
<dbReference type="EMBL" id="BSTX01000008">
    <property type="protein sequence ID" value="GLZ81863.1"/>
    <property type="molecule type" value="Genomic_DNA"/>
</dbReference>
<dbReference type="AlphaFoldDB" id="A0A9W6WD91"/>
<reference evidence="2" key="1">
    <citation type="submission" date="2023-03" db="EMBL/GenBank/DDBJ databases">
        <title>Actinorhabdospora filicis NBRC 111898.</title>
        <authorList>
            <person name="Ichikawa N."/>
            <person name="Sato H."/>
            <person name="Tonouchi N."/>
        </authorList>
    </citation>
    <scope>NUCLEOTIDE SEQUENCE</scope>
    <source>
        <strain evidence="2">NBRC 111898</strain>
    </source>
</reference>
<feature type="region of interest" description="Disordered" evidence="1">
    <location>
        <begin position="1"/>
        <end position="25"/>
    </location>
</feature>
<comment type="caution">
    <text evidence="2">The sequence shown here is derived from an EMBL/GenBank/DDBJ whole genome shotgun (WGS) entry which is preliminary data.</text>
</comment>
<organism evidence="2 3">
    <name type="scientific">Actinorhabdospora filicis</name>
    <dbReference type="NCBI Taxonomy" id="1785913"/>
    <lineage>
        <taxon>Bacteria</taxon>
        <taxon>Bacillati</taxon>
        <taxon>Actinomycetota</taxon>
        <taxon>Actinomycetes</taxon>
        <taxon>Micromonosporales</taxon>
        <taxon>Micromonosporaceae</taxon>
        <taxon>Actinorhabdospora</taxon>
    </lineage>
</organism>
<accession>A0A9W6WD91</accession>
<gene>
    <name evidence="2" type="ORF">Afil01_66700</name>
</gene>
<name>A0A9W6WD91_9ACTN</name>
<dbReference type="Proteomes" id="UP001165079">
    <property type="component" value="Unassembled WGS sequence"/>
</dbReference>
<evidence type="ECO:0000313" key="2">
    <source>
        <dbReference type="EMBL" id="GLZ81863.1"/>
    </source>
</evidence>
<sequence>MRLTMTMSAKEPGPKVREPSRNVPWGVPGELGVGAIAVMEVNCPGIGKCGVMTLLRLRGSLGSSARPGPGPSWSVPALDGNGSGWTRRR</sequence>
<evidence type="ECO:0000313" key="3">
    <source>
        <dbReference type="Proteomes" id="UP001165079"/>
    </source>
</evidence>
<evidence type="ECO:0000256" key="1">
    <source>
        <dbReference type="SAM" id="MobiDB-lite"/>
    </source>
</evidence>
<keyword evidence="3" id="KW-1185">Reference proteome</keyword>
<feature type="region of interest" description="Disordered" evidence="1">
    <location>
        <begin position="60"/>
        <end position="89"/>
    </location>
</feature>